<dbReference type="EMBL" id="KZ996756">
    <property type="protein sequence ID" value="RKO88378.1"/>
    <property type="molecule type" value="Genomic_DNA"/>
</dbReference>
<dbReference type="InterPro" id="IPR016024">
    <property type="entry name" value="ARM-type_fold"/>
</dbReference>
<dbReference type="Gene3D" id="1.25.10.10">
    <property type="entry name" value="Leucine-rich Repeat Variant"/>
    <property type="match status" value="1"/>
</dbReference>
<protein>
    <recommendedName>
        <fullName evidence="3">Armadillo-type protein</fullName>
    </recommendedName>
</protein>
<organism evidence="1 2">
    <name type="scientific">Blyttiomyces helicus</name>
    <dbReference type="NCBI Taxonomy" id="388810"/>
    <lineage>
        <taxon>Eukaryota</taxon>
        <taxon>Fungi</taxon>
        <taxon>Fungi incertae sedis</taxon>
        <taxon>Chytridiomycota</taxon>
        <taxon>Chytridiomycota incertae sedis</taxon>
        <taxon>Chytridiomycetes</taxon>
        <taxon>Chytridiomycetes incertae sedis</taxon>
        <taxon>Blyttiomyces</taxon>
    </lineage>
</organism>
<reference evidence="2" key="1">
    <citation type="journal article" date="2018" name="Nat. Microbiol.">
        <title>Leveraging single-cell genomics to expand the fungal tree of life.</title>
        <authorList>
            <person name="Ahrendt S.R."/>
            <person name="Quandt C.A."/>
            <person name="Ciobanu D."/>
            <person name="Clum A."/>
            <person name="Salamov A."/>
            <person name="Andreopoulos B."/>
            <person name="Cheng J.F."/>
            <person name="Woyke T."/>
            <person name="Pelin A."/>
            <person name="Henrissat B."/>
            <person name="Reynolds N.K."/>
            <person name="Benny G.L."/>
            <person name="Smith M.E."/>
            <person name="James T.Y."/>
            <person name="Grigoriev I.V."/>
        </authorList>
    </citation>
    <scope>NUCLEOTIDE SEQUENCE [LARGE SCALE GENOMIC DNA]</scope>
</reference>
<dbReference type="InterPro" id="IPR011989">
    <property type="entry name" value="ARM-like"/>
</dbReference>
<evidence type="ECO:0000313" key="2">
    <source>
        <dbReference type="Proteomes" id="UP000269721"/>
    </source>
</evidence>
<dbReference type="PANTHER" id="PTHR12697:SF5">
    <property type="entry name" value="DEOXYHYPUSINE HYDROXYLASE"/>
    <property type="match status" value="1"/>
</dbReference>
<gene>
    <name evidence="1" type="ORF">BDK51DRAFT_29858</name>
</gene>
<accession>A0A4P9WB55</accession>
<dbReference type="SUPFAM" id="SSF48371">
    <property type="entry name" value="ARM repeat"/>
    <property type="match status" value="1"/>
</dbReference>
<name>A0A4P9WB55_9FUNG</name>
<proteinExistence type="predicted"/>
<dbReference type="Pfam" id="PF13646">
    <property type="entry name" value="HEAT_2"/>
    <property type="match status" value="1"/>
</dbReference>
<keyword evidence="2" id="KW-1185">Reference proteome</keyword>
<dbReference type="Proteomes" id="UP000269721">
    <property type="component" value="Unassembled WGS sequence"/>
</dbReference>
<dbReference type="OrthoDB" id="5980716at2759"/>
<dbReference type="GO" id="GO:0019135">
    <property type="term" value="F:deoxyhypusine monooxygenase activity"/>
    <property type="evidence" value="ECO:0007669"/>
    <property type="project" value="TreeGrafter"/>
</dbReference>
<evidence type="ECO:0000313" key="1">
    <source>
        <dbReference type="EMBL" id="RKO88378.1"/>
    </source>
</evidence>
<evidence type="ECO:0008006" key="3">
    <source>
        <dbReference type="Google" id="ProtNLM"/>
    </source>
</evidence>
<dbReference type="AlphaFoldDB" id="A0A4P9WB55"/>
<dbReference type="PANTHER" id="PTHR12697">
    <property type="entry name" value="PBS LYASE HEAT-LIKE PROTEIN"/>
    <property type="match status" value="1"/>
</dbReference>
<sequence length="270" mass="28635">MNAVLDRLDDYDWRVRAYAVKALGLSKCREPKNREALRWALHHDPNPSVRAEAIRASKTLGLINDDQDTRDAVFTLMETDRSESVRREAESTLVAAGLIFPAGMMEGDPASASASGAVAIASAAPVTPAGPTVGTGGPANASGRINTAPAVPYPHILAGRPPDECDTFLRESLVGDRETAAVIAQVRALASCDAVIAEVAELERNSDQLSDLGLDLDYGAQSVPDVAAIHARNRRRRAVDVEVDVGVDVRRRPGVPYGGRSGTLSFGTIS</sequence>